<evidence type="ECO:0000256" key="7">
    <source>
        <dbReference type="ARBA" id="ARBA00050251"/>
    </source>
</evidence>
<keyword evidence="19" id="KW-1185">Reference proteome</keyword>
<feature type="binding site" evidence="13">
    <location>
        <begin position="113"/>
        <end position="119"/>
    </location>
    <ligand>
        <name>ATP</name>
        <dbReference type="ChEBI" id="CHEBI:30616"/>
    </ligand>
</feature>
<evidence type="ECO:0000256" key="3">
    <source>
        <dbReference type="ARBA" id="ARBA00022960"/>
    </source>
</evidence>
<comment type="pathway">
    <text evidence="13 14">Cell wall biogenesis; peptidoglycan biosynthesis.</text>
</comment>
<evidence type="ECO:0000313" key="19">
    <source>
        <dbReference type="Proteomes" id="UP000324194"/>
    </source>
</evidence>
<dbReference type="Pfam" id="PF01225">
    <property type="entry name" value="Mur_ligase"/>
    <property type="match status" value="1"/>
</dbReference>
<dbReference type="EMBL" id="LR699119">
    <property type="protein sequence ID" value="VVC76348.1"/>
    <property type="molecule type" value="Genomic_DNA"/>
</dbReference>
<dbReference type="GO" id="GO:0008360">
    <property type="term" value="P:regulation of cell shape"/>
    <property type="evidence" value="ECO:0007669"/>
    <property type="project" value="UniProtKB-KW"/>
</dbReference>
<dbReference type="GO" id="GO:0005524">
    <property type="term" value="F:ATP binding"/>
    <property type="evidence" value="ECO:0007669"/>
    <property type="project" value="UniProtKB-UniRule"/>
</dbReference>
<dbReference type="GO" id="GO:0051301">
    <property type="term" value="P:cell division"/>
    <property type="evidence" value="ECO:0007669"/>
    <property type="project" value="UniProtKB-KW"/>
</dbReference>
<evidence type="ECO:0000259" key="16">
    <source>
        <dbReference type="Pfam" id="PF02875"/>
    </source>
</evidence>
<gene>
    <name evidence="13 18" type="primary">murE</name>
    <name evidence="18" type="ORF">AQUSIP_16590</name>
</gene>
<feature type="binding site" evidence="13">
    <location>
        <position position="390"/>
    </location>
    <ligand>
        <name>meso-2,6-diaminopimelate</name>
        <dbReference type="ChEBI" id="CHEBI:57791"/>
    </ligand>
</feature>
<evidence type="ECO:0000256" key="10">
    <source>
        <dbReference type="ARBA" id="ARBA00075482"/>
    </source>
</evidence>
<dbReference type="InterPro" id="IPR004101">
    <property type="entry name" value="Mur_ligase_C"/>
</dbReference>
<dbReference type="SUPFAM" id="SSF63418">
    <property type="entry name" value="MurE/MurF N-terminal domain"/>
    <property type="match status" value="1"/>
</dbReference>
<evidence type="ECO:0000256" key="8">
    <source>
        <dbReference type="ARBA" id="ARBA00066633"/>
    </source>
</evidence>
<dbReference type="HAMAP" id="MF_00208">
    <property type="entry name" value="MurE"/>
    <property type="match status" value="1"/>
</dbReference>
<dbReference type="GO" id="GO:0071555">
    <property type="term" value="P:cell wall organization"/>
    <property type="evidence" value="ECO:0007669"/>
    <property type="project" value="UniProtKB-KW"/>
</dbReference>
<dbReference type="NCBIfam" id="NF001124">
    <property type="entry name" value="PRK00139.1-2"/>
    <property type="match status" value="1"/>
</dbReference>
<feature type="binding site" evidence="13">
    <location>
        <position position="26"/>
    </location>
    <ligand>
        <name>UDP-N-acetyl-alpha-D-muramoyl-L-alanyl-D-glutamate</name>
        <dbReference type="ChEBI" id="CHEBI:83900"/>
    </ligand>
</feature>
<evidence type="ECO:0000256" key="5">
    <source>
        <dbReference type="ARBA" id="ARBA00023306"/>
    </source>
</evidence>
<dbReference type="InterPro" id="IPR036565">
    <property type="entry name" value="Mur-like_cat_sf"/>
</dbReference>
<evidence type="ECO:0000259" key="15">
    <source>
        <dbReference type="Pfam" id="PF01225"/>
    </source>
</evidence>
<dbReference type="GO" id="GO:0000287">
    <property type="term" value="F:magnesium ion binding"/>
    <property type="evidence" value="ECO:0007669"/>
    <property type="project" value="UniProtKB-UniRule"/>
</dbReference>
<dbReference type="EC" id="6.3.2.13" evidence="8 13"/>
<dbReference type="SUPFAM" id="SSF53623">
    <property type="entry name" value="MurD-like peptide ligases, catalytic domain"/>
    <property type="match status" value="1"/>
</dbReference>
<dbReference type="KEGG" id="asip:AQUSIP_16590"/>
<dbReference type="NCBIfam" id="NF001126">
    <property type="entry name" value="PRK00139.1-4"/>
    <property type="match status" value="1"/>
</dbReference>
<evidence type="ECO:0000256" key="1">
    <source>
        <dbReference type="ARBA" id="ARBA00005898"/>
    </source>
</evidence>
<feature type="short sequence motif" description="Meso-diaminopimelate recognition motif" evidence="13">
    <location>
        <begin position="414"/>
        <end position="417"/>
    </location>
</feature>
<dbReference type="PANTHER" id="PTHR23135">
    <property type="entry name" value="MUR LIGASE FAMILY MEMBER"/>
    <property type="match status" value="1"/>
</dbReference>
<feature type="domain" description="Mur ligase central" evidence="17">
    <location>
        <begin position="111"/>
        <end position="318"/>
    </location>
</feature>
<comment type="PTM">
    <text evidence="13">Carboxylation is probably crucial for Mg(2+) binding and, consequently, for the gamma-phosphate positioning of ATP.</text>
</comment>
<comment type="caution">
    <text evidence="13">Lacks conserved residue(s) required for the propagation of feature annotation.</text>
</comment>
<evidence type="ECO:0000256" key="2">
    <source>
        <dbReference type="ARBA" id="ARBA00022618"/>
    </source>
</evidence>
<evidence type="ECO:0000256" key="6">
    <source>
        <dbReference type="ARBA" id="ARBA00023316"/>
    </source>
</evidence>
<dbReference type="GO" id="GO:0009252">
    <property type="term" value="P:peptidoglycan biosynthetic process"/>
    <property type="evidence" value="ECO:0007669"/>
    <property type="project" value="UniProtKB-UniRule"/>
</dbReference>
<dbReference type="Gene3D" id="3.90.190.20">
    <property type="entry name" value="Mur ligase, C-terminal domain"/>
    <property type="match status" value="1"/>
</dbReference>
<evidence type="ECO:0000256" key="9">
    <source>
        <dbReference type="ARBA" id="ARBA00072883"/>
    </source>
</evidence>
<dbReference type="NCBIfam" id="TIGR01085">
    <property type="entry name" value="murE"/>
    <property type="match status" value="1"/>
</dbReference>
<feature type="binding site" evidence="13">
    <location>
        <position position="182"/>
    </location>
    <ligand>
        <name>UDP-N-acetyl-alpha-D-muramoyl-L-alanyl-D-glutamate</name>
        <dbReference type="ChEBI" id="CHEBI:83900"/>
    </ligand>
</feature>
<comment type="similarity">
    <text evidence="1 13">Belongs to the MurCDEF family. MurE subfamily.</text>
</comment>
<keyword evidence="6 13" id="KW-0961">Cell wall biogenesis/degradation</keyword>
<dbReference type="Proteomes" id="UP000324194">
    <property type="component" value="Chromosome 1"/>
</dbReference>
<dbReference type="UniPathway" id="UPA00219"/>
<evidence type="ECO:0000256" key="12">
    <source>
        <dbReference type="ARBA" id="ARBA00081560"/>
    </source>
</evidence>
<keyword evidence="13" id="KW-0547">Nucleotide-binding</keyword>
<comment type="cofactor">
    <cofactor evidence="13">
        <name>Mg(2+)</name>
        <dbReference type="ChEBI" id="CHEBI:18420"/>
    </cofactor>
</comment>
<keyword evidence="4 13" id="KW-0573">Peptidoglycan synthesis</keyword>
<sequence>MRLSQLLQDCYLLPVEADREISGLTLDSRQVKSQGLFLAVKGAQLDGRDYVRDAVSRGAAAILADADEEDLPVAWQADIPFIPVFQLRKQLGGLAARFYQYPAEKMRMIGVTGTSGKTSCTHFIAQSLQSLDISCGIIGTLGCGFYGALGTAGLTTPDAVTLQATLAQFSDCHAHAIAMEVSSHSIDQERIRPVAFDLGIFTNLSQDHLDYHGDMETYAAVKRRFLADRSTKHLIISADDAYGRAWINELASQKPVVAYGLRRHLSIPADIPFVYAARADLTPEGIRAEVRTPWGEGELLLPLMGQFNLSNALAVLASLCVYGISLEQTLACLSRLQTVPGRMQTLGGPGQPRIIVDYAHKPDALEKVLQALRAHTEGKLWCVFGCGGERDRGKRPLMAKIAEEWADQVIVTNDNPRHENPGEIVAEIMRGFLHPERVFIEMDRSKAIQNSIQWATAKDCVLIAGKGAERYQQIGDEKIPFDDVEQVKACLAKD</sequence>
<comment type="catalytic activity">
    <reaction evidence="7 13">
        <text>UDP-N-acetyl-alpha-D-muramoyl-L-alanyl-D-glutamate + meso-2,6-diaminopimelate + ATP = UDP-N-acetyl-alpha-D-muramoyl-L-alanyl-gamma-D-glutamyl-meso-2,6-diaminopimelate + ADP + phosphate + H(+)</text>
        <dbReference type="Rhea" id="RHEA:23676"/>
        <dbReference type="ChEBI" id="CHEBI:15378"/>
        <dbReference type="ChEBI" id="CHEBI:30616"/>
        <dbReference type="ChEBI" id="CHEBI:43474"/>
        <dbReference type="ChEBI" id="CHEBI:57791"/>
        <dbReference type="ChEBI" id="CHEBI:83900"/>
        <dbReference type="ChEBI" id="CHEBI:83905"/>
        <dbReference type="ChEBI" id="CHEBI:456216"/>
        <dbReference type="EC" id="6.3.2.13"/>
    </reaction>
</comment>
<dbReference type="OrthoDB" id="9800958at2"/>
<dbReference type="InterPro" id="IPR000713">
    <property type="entry name" value="Mur_ligase_N"/>
</dbReference>
<dbReference type="AlphaFoldDB" id="A0A5E4PIR9"/>
<dbReference type="InterPro" id="IPR013221">
    <property type="entry name" value="Mur_ligase_cen"/>
</dbReference>
<keyword evidence="13" id="KW-0067">ATP-binding</keyword>
<evidence type="ECO:0000256" key="11">
    <source>
        <dbReference type="ARBA" id="ARBA00076158"/>
    </source>
</evidence>
<evidence type="ECO:0000256" key="13">
    <source>
        <dbReference type="HAMAP-Rule" id="MF_00208"/>
    </source>
</evidence>
<keyword evidence="13 18" id="KW-0436">Ligase</keyword>
<evidence type="ECO:0000313" key="18">
    <source>
        <dbReference type="EMBL" id="VVC76348.1"/>
    </source>
</evidence>
<feature type="domain" description="Mur ligase N-terminal catalytic" evidence="15">
    <location>
        <begin position="20"/>
        <end position="99"/>
    </location>
</feature>
<feature type="binding site" evidence="13">
    <location>
        <position position="465"/>
    </location>
    <ligand>
        <name>meso-2,6-diaminopimelate</name>
        <dbReference type="ChEBI" id="CHEBI:57791"/>
    </ligand>
</feature>
<proteinExistence type="inferred from homology"/>
<evidence type="ECO:0000259" key="17">
    <source>
        <dbReference type="Pfam" id="PF08245"/>
    </source>
</evidence>
<name>A0A5E4PIR9_9COXI</name>
<dbReference type="PANTHER" id="PTHR23135:SF4">
    <property type="entry name" value="UDP-N-ACETYLMURAMOYL-L-ALANYL-D-GLUTAMATE--2,6-DIAMINOPIMELATE LIGASE MURE HOMOLOG, CHLOROPLASTIC"/>
    <property type="match status" value="1"/>
</dbReference>
<dbReference type="RefSeq" id="WP_148339569.1">
    <property type="nucleotide sequence ID" value="NZ_LR699119.1"/>
</dbReference>
<feature type="binding site" evidence="13">
    <location>
        <begin position="414"/>
        <end position="417"/>
    </location>
    <ligand>
        <name>meso-2,6-diaminopimelate</name>
        <dbReference type="ChEBI" id="CHEBI:57791"/>
    </ligand>
</feature>
<evidence type="ECO:0000256" key="4">
    <source>
        <dbReference type="ARBA" id="ARBA00022984"/>
    </source>
</evidence>
<keyword evidence="13" id="KW-0963">Cytoplasm</keyword>
<dbReference type="Pfam" id="PF08245">
    <property type="entry name" value="Mur_ligase_M"/>
    <property type="match status" value="1"/>
</dbReference>
<dbReference type="GO" id="GO:0005737">
    <property type="term" value="C:cytoplasm"/>
    <property type="evidence" value="ECO:0007669"/>
    <property type="project" value="UniProtKB-SubCell"/>
</dbReference>
<dbReference type="FunFam" id="3.90.190.20:FF:000006">
    <property type="entry name" value="UDP-N-acetylmuramoyl-L-alanyl-D-glutamate--2,6-diaminopimelate ligase"/>
    <property type="match status" value="1"/>
</dbReference>
<feature type="binding site" evidence="13">
    <location>
        <position position="190"/>
    </location>
    <ligand>
        <name>UDP-N-acetyl-alpha-D-muramoyl-L-alanyl-D-glutamate</name>
        <dbReference type="ChEBI" id="CHEBI:83900"/>
    </ligand>
</feature>
<keyword evidence="2 13" id="KW-0132">Cell division</keyword>
<feature type="modified residue" description="N6-carboxylysine" evidence="13">
    <location>
        <position position="222"/>
    </location>
</feature>
<dbReference type="Pfam" id="PF02875">
    <property type="entry name" value="Mur_ligase_C"/>
    <property type="match status" value="1"/>
</dbReference>
<dbReference type="Gene3D" id="3.40.1190.10">
    <property type="entry name" value="Mur-like, catalytic domain"/>
    <property type="match status" value="1"/>
</dbReference>
<comment type="function">
    <text evidence="13">Catalyzes the addition of meso-diaminopimelic acid to the nucleotide precursor UDP-N-acetylmuramoyl-L-alanyl-D-glutamate (UMAG) in the biosynthesis of bacterial cell-wall peptidoglycan.</text>
</comment>
<accession>A0A5E4PIR9</accession>
<keyword evidence="13" id="KW-0460">Magnesium</keyword>
<feature type="binding site" evidence="13">
    <location>
        <position position="28"/>
    </location>
    <ligand>
        <name>UDP-N-acetyl-alpha-D-muramoyl-L-alanyl-D-glutamate</name>
        <dbReference type="ChEBI" id="CHEBI:83900"/>
    </ligand>
</feature>
<protein>
    <recommendedName>
        <fullName evidence="9 13">UDP-N-acetylmuramoyl-L-alanyl-D-glutamate--2,6-diaminopimelate ligase</fullName>
        <ecNumber evidence="8 13">6.3.2.13</ecNumber>
    </recommendedName>
    <alternativeName>
        <fullName evidence="10 13">Meso-A2pm-adding enzyme</fullName>
    </alternativeName>
    <alternativeName>
        <fullName evidence="11 13">Meso-diaminopimelate-adding enzyme</fullName>
    </alternativeName>
    <alternativeName>
        <fullName evidence="12 13">UDP-MurNAc-L-Ala-D-Glu:meso-diaminopimelate ligase</fullName>
    </alternativeName>
    <alternativeName>
        <fullName evidence="13">UDP-MurNAc-tripeptide synthetase</fullName>
    </alternativeName>
    <alternativeName>
        <fullName evidence="13">UDP-N-acetylmuramyl-tripeptide synthetase</fullName>
    </alternativeName>
</protein>
<evidence type="ECO:0000256" key="14">
    <source>
        <dbReference type="RuleBase" id="RU004135"/>
    </source>
</evidence>
<keyword evidence="5 13" id="KW-0131">Cell cycle</keyword>
<feature type="binding site" evidence="13">
    <location>
        <position position="188"/>
    </location>
    <ligand>
        <name>UDP-N-acetyl-alpha-D-muramoyl-L-alanyl-D-glutamate</name>
        <dbReference type="ChEBI" id="CHEBI:83900"/>
    </ligand>
</feature>
<feature type="domain" description="Mur ligase C-terminal" evidence="16">
    <location>
        <begin position="341"/>
        <end position="467"/>
    </location>
</feature>
<dbReference type="InterPro" id="IPR005761">
    <property type="entry name" value="UDP-N-AcMur-Glu-dNH2Pim_ligase"/>
</dbReference>
<dbReference type="InterPro" id="IPR035911">
    <property type="entry name" value="MurE/MurF_N"/>
</dbReference>
<dbReference type="Gene3D" id="3.40.1390.10">
    <property type="entry name" value="MurE/MurF, N-terminal domain"/>
    <property type="match status" value="1"/>
</dbReference>
<dbReference type="InterPro" id="IPR036615">
    <property type="entry name" value="Mur_ligase_C_dom_sf"/>
</dbReference>
<comment type="subcellular location">
    <subcellularLocation>
        <location evidence="13 14">Cytoplasm</location>
    </subcellularLocation>
</comment>
<dbReference type="SUPFAM" id="SSF53244">
    <property type="entry name" value="MurD-like peptide ligases, peptide-binding domain"/>
    <property type="match status" value="1"/>
</dbReference>
<feature type="binding site" evidence="13">
    <location>
        <begin position="155"/>
        <end position="156"/>
    </location>
    <ligand>
        <name>UDP-N-acetyl-alpha-D-muramoyl-L-alanyl-D-glutamate</name>
        <dbReference type="ChEBI" id="CHEBI:83900"/>
    </ligand>
</feature>
<reference evidence="18 19" key="1">
    <citation type="submission" date="2019-08" db="EMBL/GenBank/DDBJ databases">
        <authorList>
            <person name="Guy L."/>
        </authorList>
    </citation>
    <scope>NUCLEOTIDE SEQUENCE [LARGE SCALE GENOMIC DNA]</scope>
    <source>
        <strain evidence="18 19">SGT-108</strain>
    </source>
</reference>
<organism evidence="18 19">
    <name type="scientific">Aquicella siphonis</name>
    <dbReference type="NCBI Taxonomy" id="254247"/>
    <lineage>
        <taxon>Bacteria</taxon>
        <taxon>Pseudomonadati</taxon>
        <taxon>Pseudomonadota</taxon>
        <taxon>Gammaproteobacteria</taxon>
        <taxon>Legionellales</taxon>
        <taxon>Coxiellaceae</taxon>
        <taxon>Aquicella</taxon>
    </lineage>
</organism>
<keyword evidence="3 13" id="KW-0133">Cell shape</keyword>
<feature type="binding site" evidence="13">
    <location>
        <position position="469"/>
    </location>
    <ligand>
        <name>meso-2,6-diaminopimelate</name>
        <dbReference type="ChEBI" id="CHEBI:57791"/>
    </ligand>
</feature>
<dbReference type="GO" id="GO:0008765">
    <property type="term" value="F:UDP-N-acetylmuramoylalanyl-D-glutamate-2,6-diaminopimelate ligase activity"/>
    <property type="evidence" value="ECO:0007669"/>
    <property type="project" value="UniProtKB-UniRule"/>
</dbReference>